<reference evidence="5" key="1">
    <citation type="submission" date="2023-10" db="EMBL/GenBank/DDBJ databases">
        <authorList>
            <person name="Hackl T."/>
        </authorList>
    </citation>
    <scope>NUCLEOTIDE SEQUENCE</scope>
</reference>
<dbReference type="InterPro" id="IPR007219">
    <property type="entry name" value="XnlR_reg_dom"/>
</dbReference>
<feature type="region of interest" description="Disordered" evidence="3">
    <location>
        <begin position="1"/>
        <end position="22"/>
    </location>
</feature>
<protein>
    <submittedName>
        <fullName evidence="5">Uu.00g011030.m01.CDS01</fullName>
    </submittedName>
</protein>
<evidence type="ECO:0000256" key="1">
    <source>
        <dbReference type="ARBA" id="ARBA00004123"/>
    </source>
</evidence>
<comment type="caution">
    <text evidence="5">The sequence shown here is derived from an EMBL/GenBank/DDBJ whole genome shotgun (WGS) entry which is preliminary data.</text>
</comment>
<dbReference type="AlphaFoldDB" id="A0AAI8VXN1"/>
<evidence type="ECO:0000313" key="6">
    <source>
        <dbReference type="Proteomes" id="UP001295740"/>
    </source>
</evidence>
<evidence type="ECO:0000259" key="4">
    <source>
        <dbReference type="SMART" id="SM00906"/>
    </source>
</evidence>
<dbReference type="CDD" id="cd12148">
    <property type="entry name" value="fungal_TF_MHR"/>
    <property type="match status" value="1"/>
</dbReference>
<evidence type="ECO:0000313" key="5">
    <source>
        <dbReference type="EMBL" id="CAJ2512984.1"/>
    </source>
</evidence>
<dbReference type="PANTHER" id="PTHR31001:SF49">
    <property type="entry name" value="ZN(II)2CYS6 TRANSCRIPTION FACTOR (EUROFUNG)"/>
    <property type="match status" value="1"/>
</dbReference>
<dbReference type="PANTHER" id="PTHR31001">
    <property type="entry name" value="UNCHARACTERIZED TRANSCRIPTIONAL REGULATORY PROTEIN"/>
    <property type="match status" value="1"/>
</dbReference>
<dbReference type="Pfam" id="PF04082">
    <property type="entry name" value="Fungal_trans"/>
    <property type="match status" value="1"/>
</dbReference>
<organism evidence="5 6">
    <name type="scientific">Anthostomella pinea</name>
    <dbReference type="NCBI Taxonomy" id="933095"/>
    <lineage>
        <taxon>Eukaryota</taxon>
        <taxon>Fungi</taxon>
        <taxon>Dikarya</taxon>
        <taxon>Ascomycota</taxon>
        <taxon>Pezizomycotina</taxon>
        <taxon>Sordariomycetes</taxon>
        <taxon>Xylariomycetidae</taxon>
        <taxon>Xylariales</taxon>
        <taxon>Xylariaceae</taxon>
        <taxon>Anthostomella</taxon>
    </lineage>
</organism>
<feature type="region of interest" description="Disordered" evidence="3">
    <location>
        <begin position="49"/>
        <end position="98"/>
    </location>
</feature>
<name>A0AAI8VXN1_9PEZI</name>
<dbReference type="SMART" id="SM00906">
    <property type="entry name" value="Fungal_trans"/>
    <property type="match status" value="1"/>
</dbReference>
<feature type="domain" description="Xylanolytic transcriptional activator regulatory" evidence="4">
    <location>
        <begin position="305"/>
        <end position="379"/>
    </location>
</feature>
<feature type="compositionally biased region" description="Acidic residues" evidence="3">
    <location>
        <begin position="76"/>
        <end position="96"/>
    </location>
</feature>
<dbReference type="GO" id="GO:0008270">
    <property type="term" value="F:zinc ion binding"/>
    <property type="evidence" value="ECO:0007669"/>
    <property type="project" value="InterPro"/>
</dbReference>
<feature type="compositionally biased region" description="Low complexity" evidence="3">
    <location>
        <begin position="754"/>
        <end position="766"/>
    </location>
</feature>
<dbReference type="Proteomes" id="UP001295740">
    <property type="component" value="Unassembled WGS sequence"/>
</dbReference>
<feature type="region of interest" description="Disordered" evidence="3">
    <location>
        <begin position="746"/>
        <end position="780"/>
    </location>
</feature>
<accession>A0AAI8VXN1</accession>
<keyword evidence="6" id="KW-1185">Reference proteome</keyword>
<gene>
    <name evidence="5" type="ORF">KHLLAP_LOCUS13452</name>
</gene>
<dbReference type="InterPro" id="IPR050613">
    <property type="entry name" value="Sec_Metabolite_Reg"/>
</dbReference>
<evidence type="ECO:0000256" key="2">
    <source>
        <dbReference type="ARBA" id="ARBA00023242"/>
    </source>
</evidence>
<evidence type="ECO:0000256" key="3">
    <source>
        <dbReference type="SAM" id="MobiDB-lite"/>
    </source>
</evidence>
<dbReference type="GO" id="GO:0006351">
    <property type="term" value="P:DNA-templated transcription"/>
    <property type="evidence" value="ECO:0007669"/>
    <property type="project" value="InterPro"/>
</dbReference>
<comment type="subcellular location">
    <subcellularLocation>
        <location evidence="1">Nucleus</location>
    </subcellularLocation>
</comment>
<feature type="compositionally biased region" description="Low complexity" evidence="3">
    <location>
        <begin position="49"/>
        <end position="66"/>
    </location>
</feature>
<sequence>MTPTPPSATTSSSGHSPEEQFRVNRIDRLEGLVLSLMHGGANVDPASVAAAAAASANASGPEPSNADSGSSARPDQDDEGAMKDDEEEDGDSDVDDGLATSLGVLKVDADKGNSMYVGQEHWHTLLADISEVKNFYTSHKKDLENSYQRVMSSKPATARDSPIFLLSAPPASEVELRAALPSKTAVTTLVSRYFNSLDTAASIIHGPTFQQQLRTHWQDPSKSTVMWMGLLYSMLCLSMLSYHKVGDEPQEWKGTSLELAAEYQLRTVQCLVVADYTKPVEYTVETLLLYLFGEYSSRWDADLGLWLIVSITTRIAFRMGYHRDAEWFPSITPFQGEMRRRTWSLLRMADTMFSYQVSLPTMIYEHDTDTKLPHNIFDEEFGITTKVLPPARPITEPTPIAYMISKTKLSHEFGSILQAVTRVGHHVTYDEILQHDRRLREIMDEFPPHLKLQALEGSHDPVTLIIARFNLNLLYQKIMCMLHRKHMVRARQNPRYAHSRRSAIEAALETLGHLKTIHRECQPNGRLRTMKWFVSSTSRDTLLPTMLVTLDLHHDNLAVAAGKRQNSQTLYFWTPNQRRDMISLLEDVRNIWKALAHESVEAFKASSILDIMLEKIKSPDPAPGGAEVPPAQTENLFANFGSSDMQPEHSAAMTLGMLSGGLTPNNFQSPGGTTYPDLDLGAGLGGGTGLTPEFQPDLGGINNAASPFSMFTNLGSANNMAIDQNFNWDAFDNYAQTANWGPDQTSFGFFGGNPEQQTQSQQEPSTDGSFSFMNTDNTPG</sequence>
<keyword evidence="2" id="KW-0539">Nucleus</keyword>
<proteinExistence type="predicted"/>
<dbReference type="GO" id="GO:0005634">
    <property type="term" value="C:nucleus"/>
    <property type="evidence" value="ECO:0007669"/>
    <property type="project" value="UniProtKB-SubCell"/>
</dbReference>
<feature type="compositionally biased region" description="Polar residues" evidence="3">
    <location>
        <begin position="767"/>
        <end position="780"/>
    </location>
</feature>
<dbReference type="EMBL" id="CAUWAG010000020">
    <property type="protein sequence ID" value="CAJ2512984.1"/>
    <property type="molecule type" value="Genomic_DNA"/>
</dbReference>
<dbReference type="GO" id="GO:0003677">
    <property type="term" value="F:DNA binding"/>
    <property type="evidence" value="ECO:0007669"/>
    <property type="project" value="InterPro"/>
</dbReference>